<feature type="transmembrane region" description="Helical" evidence="2">
    <location>
        <begin position="37"/>
        <end position="56"/>
    </location>
</feature>
<dbReference type="AlphaFoldDB" id="F8EU94"/>
<name>F8EU94_ZYMMT</name>
<keyword evidence="2" id="KW-0812">Transmembrane</keyword>
<sequence length="338" mass="36736">MTNNSGINHAENVDQNLNDNSANTSATLKKRSWQSKLIFLSAAFLGGVGATVYLFSHWQPAMLWISPAPATTEQPTAQKAAQIPTMPPLSNSNPSQNDAPPPAVVDTATSNLISSVESLRIRVDKLDARIEEVNKQTQAAIGDAGRAESLLVAFAARRALNRGQSLGYIEGLLQSRFGTTQPQAVTVILNAARQPITLEQLVGSLNTLKPDLLKLDNQQGWMSYIRQFFSNLFVMHRRGEVSTMPSDQFEEAMRFLNNGNVDGAIADVSKLPGHRHAQNWLVAAKRYVIARNALDILENTALLSADLPGIADKTTENTADSTQNSERPSVPSQDNAHS</sequence>
<keyword evidence="2" id="KW-1133">Transmembrane helix</keyword>
<evidence type="ECO:0000313" key="4">
    <source>
        <dbReference type="Proteomes" id="UP000000491"/>
    </source>
</evidence>
<dbReference type="PATRIC" id="fig|579138.3.peg.1294"/>
<proteinExistence type="predicted"/>
<evidence type="ECO:0000256" key="1">
    <source>
        <dbReference type="SAM" id="MobiDB-lite"/>
    </source>
</evidence>
<protein>
    <recommendedName>
        <fullName evidence="5">Inner membrane protein</fullName>
    </recommendedName>
</protein>
<dbReference type="HOGENOM" id="CLU_079017_0_0_5"/>
<dbReference type="Proteomes" id="UP000000491">
    <property type="component" value="Chromosome"/>
</dbReference>
<dbReference type="EMBL" id="CP002865">
    <property type="protein sequence ID" value="AEI38115.1"/>
    <property type="molecule type" value="Genomic_DNA"/>
</dbReference>
<evidence type="ECO:0008006" key="5">
    <source>
        <dbReference type="Google" id="ProtNLM"/>
    </source>
</evidence>
<organism evidence="3 4">
    <name type="scientific">Zymomonas mobilis subsp. pomaceae (strain ATCC 29192 / DSM 22645 / JCM 10191 / CCUG 17912 / NBRC 13757 / NCIMB 11200 / NRRL B-4491 / Barker I)</name>
    <dbReference type="NCBI Taxonomy" id="579138"/>
    <lineage>
        <taxon>Bacteria</taxon>
        <taxon>Pseudomonadati</taxon>
        <taxon>Pseudomonadota</taxon>
        <taxon>Alphaproteobacteria</taxon>
        <taxon>Sphingomonadales</taxon>
        <taxon>Zymomonadaceae</taxon>
        <taxon>Zymomonas</taxon>
    </lineage>
</organism>
<accession>F8EU94</accession>
<dbReference type="eggNOG" id="ENOG502ZP1S">
    <property type="taxonomic scope" value="Bacteria"/>
</dbReference>
<gene>
    <name evidence="3" type="ordered locus">Zymop_1220</name>
</gene>
<feature type="region of interest" description="Disordered" evidence="1">
    <location>
        <begin position="73"/>
        <end position="101"/>
    </location>
</feature>
<feature type="compositionally biased region" description="Polar residues" evidence="1">
    <location>
        <begin position="316"/>
        <end position="338"/>
    </location>
</feature>
<dbReference type="KEGG" id="zmp:Zymop_1220"/>
<feature type="compositionally biased region" description="Polar residues" evidence="1">
    <location>
        <begin position="88"/>
        <end position="98"/>
    </location>
</feature>
<keyword evidence="2" id="KW-0472">Membrane</keyword>
<reference evidence="3 4" key="1">
    <citation type="journal article" date="2011" name="J. Bacteriol.">
        <title>Genome sequence of the ethanol-producing Zymomonas mobilis subsp. pomaceae lectotype strain ATCC 29192.</title>
        <authorList>
            <person name="Kouvelis V.N."/>
            <person name="Davenport K.W."/>
            <person name="Brettin T.S."/>
            <person name="Bruce D."/>
            <person name="Detter C."/>
            <person name="Han C.S."/>
            <person name="Nolan M."/>
            <person name="Tapia R."/>
            <person name="Damoulaki A."/>
            <person name="Kyrpides N.C."/>
            <person name="Typas M.A."/>
            <person name="Pappas K.M."/>
        </authorList>
    </citation>
    <scope>NUCLEOTIDE SEQUENCE [LARGE SCALE GENOMIC DNA]</scope>
    <source>
        <strain evidence="4">ATCC 29192 / DSM 22645 / JCM 10191 / CCUG 17912 / NBRC 13757 / NCIMB 11200 / NRRL B-4491 / Barker I</strain>
    </source>
</reference>
<feature type="region of interest" description="Disordered" evidence="1">
    <location>
        <begin position="312"/>
        <end position="338"/>
    </location>
</feature>
<dbReference type="STRING" id="579138.Zymop_1220"/>
<evidence type="ECO:0000256" key="2">
    <source>
        <dbReference type="SAM" id="Phobius"/>
    </source>
</evidence>
<evidence type="ECO:0000313" key="3">
    <source>
        <dbReference type="EMBL" id="AEI38115.1"/>
    </source>
</evidence>
<dbReference type="RefSeq" id="WP_013934510.1">
    <property type="nucleotide sequence ID" value="NC_015709.1"/>
</dbReference>